<evidence type="ECO:0000313" key="1">
    <source>
        <dbReference type="EMBL" id="CAD9340716.1"/>
    </source>
</evidence>
<name>A0A7S2EJE8_9STRA</name>
<gene>
    <name evidence="1" type="ORF">DBRI1063_LOCUS16403</name>
</gene>
<accession>A0A7S2EJE8</accession>
<sequence length="505" mass="56387">MGGTIGSTTVRADNFSDLTVSEDLIKKMEDCLSKLKSRDDRIQCNQFCGATVGSFDRQRLVSLDTSLYKAREVIESKSQNSSFDSKSNDALQFAITSAVVDCYYRVIGVDSLHNSVEKDAHGNINESKTTAAQVLASIPATPCALLYGITGGIKAGTKSLYLQSKDPNIEFCHSWCSIYTDWSCITSKDISTYCLFLEFAFDRLGQGTQPKPSHNKMEEKLFLYCKSKNITVLTLPSDRSHKELVDQLPELFAKMTERYYFGLWIRILTSLQLYTLRNISTSTQLVGLFGARRSGKTSVLRAVIGAVDKNDKSIPLAGEGSQYSTRFPQVFGQRFSDQSMSRKNLLWLDAPGEDEQKMKKLIDPLHKIVGARVIIVAHDRGDEVATMLINETKQNEDKLAGKGVTPTLLCITKADTIIQTGHNFNVQNLVTHTRREDLLLRGNMKSKYPRVFLYAKECNHPTEFCGVDGQPIVPVALQNHPEVPVILPKQIREWADWATDGLSKS</sequence>
<protein>
    <submittedName>
        <fullName evidence="1">Uncharacterized protein</fullName>
    </submittedName>
</protein>
<organism evidence="1">
    <name type="scientific">Ditylum brightwellii</name>
    <dbReference type="NCBI Taxonomy" id="49249"/>
    <lineage>
        <taxon>Eukaryota</taxon>
        <taxon>Sar</taxon>
        <taxon>Stramenopiles</taxon>
        <taxon>Ochrophyta</taxon>
        <taxon>Bacillariophyta</taxon>
        <taxon>Mediophyceae</taxon>
        <taxon>Lithodesmiophycidae</taxon>
        <taxon>Lithodesmiales</taxon>
        <taxon>Lithodesmiaceae</taxon>
        <taxon>Ditylum</taxon>
    </lineage>
</organism>
<reference evidence="1" key="1">
    <citation type="submission" date="2021-01" db="EMBL/GenBank/DDBJ databases">
        <authorList>
            <person name="Corre E."/>
            <person name="Pelletier E."/>
            <person name="Niang G."/>
            <person name="Scheremetjew M."/>
            <person name="Finn R."/>
            <person name="Kale V."/>
            <person name="Holt S."/>
            <person name="Cochrane G."/>
            <person name="Meng A."/>
            <person name="Brown T."/>
            <person name="Cohen L."/>
        </authorList>
    </citation>
    <scope>NUCLEOTIDE SEQUENCE</scope>
    <source>
        <strain evidence="1">Pop2</strain>
    </source>
</reference>
<dbReference type="CDD" id="cd00882">
    <property type="entry name" value="Ras_like_GTPase"/>
    <property type="match status" value="1"/>
</dbReference>
<dbReference type="InterPro" id="IPR027417">
    <property type="entry name" value="P-loop_NTPase"/>
</dbReference>
<dbReference type="EMBL" id="HBGN01025601">
    <property type="protein sequence ID" value="CAD9340716.1"/>
    <property type="molecule type" value="Transcribed_RNA"/>
</dbReference>
<dbReference type="AlphaFoldDB" id="A0A7S2EJE8"/>
<dbReference type="SUPFAM" id="SSF52540">
    <property type="entry name" value="P-loop containing nucleoside triphosphate hydrolases"/>
    <property type="match status" value="1"/>
</dbReference>
<dbReference type="Gene3D" id="3.40.50.300">
    <property type="entry name" value="P-loop containing nucleotide triphosphate hydrolases"/>
    <property type="match status" value="1"/>
</dbReference>
<proteinExistence type="predicted"/>